<evidence type="ECO:0000313" key="2">
    <source>
        <dbReference type="EMBL" id="KYN29720.1"/>
    </source>
</evidence>
<keyword evidence="3" id="KW-1185">Reference proteome</keyword>
<dbReference type="PANTHER" id="PTHR21301:SF10">
    <property type="entry name" value="REVERSE TRANSCRIPTASE DOMAIN-CONTAINING PROTEIN"/>
    <property type="match status" value="1"/>
</dbReference>
<dbReference type="InterPro" id="IPR058912">
    <property type="entry name" value="HTH_animal"/>
</dbReference>
<feature type="domain" description="Helix-turn-helix" evidence="1">
    <location>
        <begin position="35"/>
        <end position="94"/>
    </location>
</feature>
<accession>A0A195EN68</accession>
<dbReference type="PANTHER" id="PTHR21301">
    <property type="entry name" value="REVERSE TRANSCRIPTASE"/>
    <property type="match status" value="1"/>
</dbReference>
<dbReference type="Pfam" id="PF26215">
    <property type="entry name" value="HTH_animal"/>
    <property type="match status" value="1"/>
</dbReference>
<dbReference type="AlphaFoldDB" id="A0A195EN68"/>
<protein>
    <recommendedName>
        <fullName evidence="1">Helix-turn-helix domain-containing protein</fullName>
    </recommendedName>
</protein>
<proteinExistence type="predicted"/>
<evidence type="ECO:0000313" key="3">
    <source>
        <dbReference type="Proteomes" id="UP000078492"/>
    </source>
</evidence>
<reference evidence="2 3" key="1">
    <citation type="submission" date="2015-09" db="EMBL/GenBank/DDBJ databases">
        <title>Trachymyrmex cornetzi WGS genome.</title>
        <authorList>
            <person name="Nygaard S."/>
            <person name="Hu H."/>
            <person name="Boomsma J."/>
            <person name="Zhang G."/>
        </authorList>
    </citation>
    <scope>NUCLEOTIDE SEQUENCE [LARGE SCALE GENOMIC DNA]</scope>
    <source>
        <strain evidence="2">Tcor2-1</strain>
        <tissue evidence="2">Whole body</tissue>
    </source>
</reference>
<dbReference type="Proteomes" id="UP000078492">
    <property type="component" value="Unassembled WGS sequence"/>
</dbReference>
<evidence type="ECO:0000259" key="1">
    <source>
        <dbReference type="Pfam" id="PF26215"/>
    </source>
</evidence>
<dbReference type="EMBL" id="KQ978625">
    <property type="protein sequence ID" value="KYN29720.1"/>
    <property type="molecule type" value="Genomic_DNA"/>
</dbReference>
<gene>
    <name evidence="2" type="ORF">ALC57_00983</name>
</gene>
<organism evidence="2 3">
    <name type="scientific">Trachymyrmex cornetzi</name>
    <dbReference type="NCBI Taxonomy" id="471704"/>
    <lineage>
        <taxon>Eukaryota</taxon>
        <taxon>Metazoa</taxon>
        <taxon>Ecdysozoa</taxon>
        <taxon>Arthropoda</taxon>
        <taxon>Hexapoda</taxon>
        <taxon>Insecta</taxon>
        <taxon>Pterygota</taxon>
        <taxon>Neoptera</taxon>
        <taxon>Endopterygota</taxon>
        <taxon>Hymenoptera</taxon>
        <taxon>Apocrita</taxon>
        <taxon>Aculeata</taxon>
        <taxon>Formicoidea</taxon>
        <taxon>Formicidae</taxon>
        <taxon>Myrmicinae</taxon>
        <taxon>Trachymyrmex</taxon>
    </lineage>
</organism>
<sequence>MERGDNSLNFLDVTLIRKDDYLMYDWYHKPSFSARYLNYFSCHQRCHKMGIIMSLIDRVLLLSHPTFHEKNFKFIINILLTNGYPLKLIFESIRKRLHTKFRLLKTRVKEHRNHINHHGHSGIEQGCLEEEKEFDLDYAPYRIKKRDSRGPAKIHAIHGVARAYKDQSMCDMALIKGGLMACVVPRENPNRDTHIVVKPKV</sequence>
<name>A0A195EN68_9HYME</name>